<dbReference type="InterPro" id="IPR016156">
    <property type="entry name" value="FAD/NAD-linked_Rdtase_dimer_sf"/>
</dbReference>
<name>A0A2I2KJL3_9ACTN</name>
<dbReference type="Gene3D" id="3.30.390.30">
    <property type="match status" value="1"/>
</dbReference>
<evidence type="ECO:0000259" key="6">
    <source>
        <dbReference type="Pfam" id="PF14759"/>
    </source>
</evidence>
<gene>
    <name evidence="7" type="ORF">FRACA_1150013</name>
</gene>
<proteinExistence type="predicted"/>
<evidence type="ECO:0000259" key="5">
    <source>
        <dbReference type="Pfam" id="PF07992"/>
    </source>
</evidence>
<dbReference type="InterPro" id="IPR036188">
    <property type="entry name" value="FAD/NAD-bd_sf"/>
</dbReference>
<dbReference type="Gene3D" id="3.50.50.60">
    <property type="entry name" value="FAD/NAD(P)-binding domain"/>
    <property type="match status" value="2"/>
</dbReference>
<evidence type="ECO:0008006" key="9">
    <source>
        <dbReference type="Google" id="ProtNLM"/>
    </source>
</evidence>
<comment type="cofactor">
    <cofactor evidence="1">
        <name>FAD</name>
        <dbReference type="ChEBI" id="CHEBI:57692"/>
    </cofactor>
</comment>
<feature type="domain" description="Reductase C-terminal" evidence="6">
    <location>
        <begin position="272"/>
        <end position="356"/>
    </location>
</feature>
<dbReference type="AlphaFoldDB" id="A0A2I2KJL3"/>
<organism evidence="7 8">
    <name type="scientific">Frankia canadensis</name>
    <dbReference type="NCBI Taxonomy" id="1836972"/>
    <lineage>
        <taxon>Bacteria</taxon>
        <taxon>Bacillati</taxon>
        <taxon>Actinomycetota</taxon>
        <taxon>Actinomycetes</taxon>
        <taxon>Frankiales</taxon>
        <taxon>Frankiaceae</taxon>
        <taxon>Frankia</taxon>
    </lineage>
</organism>
<evidence type="ECO:0000313" key="7">
    <source>
        <dbReference type="EMBL" id="SNQ45859.1"/>
    </source>
</evidence>
<dbReference type="InterPro" id="IPR023753">
    <property type="entry name" value="FAD/NAD-binding_dom"/>
</dbReference>
<evidence type="ECO:0000256" key="4">
    <source>
        <dbReference type="ARBA" id="ARBA00023002"/>
    </source>
</evidence>
<evidence type="ECO:0000256" key="3">
    <source>
        <dbReference type="ARBA" id="ARBA00022827"/>
    </source>
</evidence>
<dbReference type="Proteomes" id="UP000234331">
    <property type="component" value="Unassembled WGS sequence"/>
</dbReference>
<keyword evidence="3" id="KW-0274">FAD</keyword>
<dbReference type="Pfam" id="PF07992">
    <property type="entry name" value="Pyr_redox_2"/>
    <property type="match status" value="1"/>
</dbReference>
<evidence type="ECO:0000256" key="1">
    <source>
        <dbReference type="ARBA" id="ARBA00001974"/>
    </source>
</evidence>
<accession>A0A2I2KJL3</accession>
<dbReference type="PRINTS" id="PR00368">
    <property type="entry name" value="FADPNR"/>
</dbReference>
<dbReference type="PRINTS" id="PR00411">
    <property type="entry name" value="PNDRDTASEI"/>
</dbReference>
<sequence length="365" mass="37872">MLLTDRGAESVLLPVDWDDLGVELRLGDRAVGFDPSARTVALASGGAVIADKVLLATGGRCVRLEVPGAGLPGVFHLRDLDDAVALRSALKTAGEVVVVGGGFIGLEVAASAQALGCSVTVVEAASVPASRSLGPTWGAFVAEQHLRRGVRIGIGVGVRAIRGGRGVTGVELDDGTTLPADVVVAGIGMAPRTELAADLGLHLAGSRHGVVVDRAARTSHPAVFAAGDVTVQPSWFGERLVRYESYQNAQEQAAVAAAAMLGAPLPARDVPWFWSDQFDMNIQLAGELGAADEVVLRGDRESSSFAAFHLRAGTVAGVFAIGRGRDVRAAMKLIAGRVAVDADELGDESVDLRQLARRTPTPLFR</sequence>
<evidence type="ECO:0000313" key="8">
    <source>
        <dbReference type="Proteomes" id="UP000234331"/>
    </source>
</evidence>
<protein>
    <recommendedName>
        <fullName evidence="9">Ferredoxin reductase</fullName>
    </recommendedName>
</protein>
<dbReference type="InterPro" id="IPR050446">
    <property type="entry name" value="FAD-oxidoreductase/Apoptosis"/>
</dbReference>
<dbReference type="Pfam" id="PF14759">
    <property type="entry name" value="Reductase_C"/>
    <property type="match status" value="1"/>
</dbReference>
<reference evidence="7 8" key="1">
    <citation type="submission" date="2017-06" db="EMBL/GenBank/DDBJ databases">
        <authorList>
            <person name="Kim H.J."/>
            <person name="Triplett B.A."/>
        </authorList>
    </citation>
    <scope>NUCLEOTIDE SEQUENCE [LARGE SCALE GENOMIC DNA]</scope>
    <source>
        <strain evidence="7">FRACA_ARgP5</strain>
    </source>
</reference>
<evidence type="ECO:0000256" key="2">
    <source>
        <dbReference type="ARBA" id="ARBA00022630"/>
    </source>
</evidence>
<dbReference type="SUPFAM" id="SSF55424">
    <property type="entry name" value="FAD/NAD-linked reductases, dimerisation (C-terminal) domain"/>
    <property type="match status" value="1"/>
</dbReference>
<dbReference type="PANTHER" id="PTHR43557:SF2">
    <property type="entry name" value="RIESKE DOMAIN-CONTAINING PROTEIN-RELATED"/>
    <property type="match status" value="1"/>
</dbReference>
<feature type="domain" description="FAD/NAD(P)-binding" evidence="5">
    <location>
        <begin position="21"/>
        <end position="253"/>
    </location>
</feature>
<dbReference type="GO" id="GO:0016651">
    <property type="term" value="F:oxidoreductase activity, acting on NAD(P)H"/>
    <property type="evidence" value="ECO:0007669"/>
    <property type="project" value="TreeGrafter"/>
</dbReference>
<keyword evidence="8" id="KW-1185">Reference proteome</keyword>
<keyword evidence="4" id="KW-0560">Oxidoreductase</keyword>
<keyword evidence="2" id="KW-0285">Flavoprotein</keyword>
<dbReference type="EMBL" id="FZMO01000019">
    <property type="protein sequence ID" value="SNQ45859.1"/>
    <property type="molecule type" value="Genomic_DNA"/>
</dbReference>
<dbReference type="SUPFAM" id="SSF51905">
    <property type="entry name" value="FAD/NAD(P)-binding domain"/>
    <property type="match status" value="2"/>
</dbReference>
<dbReference type="InterPro" id="IPR028202">
    <property type="entry name" value="Reductase_C"/>
</dbReference>
<dbReference type="GO" id="GO:0005737">
    <property type="term" value="C:cytoplasm"/>
    <property type="evidence" value="ECO:0007669"/>
    <property type="project" value="TreeGrafter"/>
</dbReference>
<dbReference type="PANTHER" id="PTHR43557">
    <property type="entry name" value="APOPTOSIS-INDUCING FACTOR 1"/>
    <property type="match status" value="1"/>
</dbReference>